<dbReference type="Proteomes" id="UP000295124">
    <property type="component" value="Unassembled WGS sequence"/>
</dbReference>
<protein>
    <submittedName>
        <fullName evidence="3">Dehydrogenase</fullName>
    </submittedName>
</protein>
<keyword evidence="4" id="KW-1185">Reference proteome</keyword>
<evidence type="ECO:0000256" key="1">
    <source>
        <dbReference type="ARBA" id="ARBA00023002"/>
    </source>
</evidence>
<dbReference type="RefSeq" id="WP_132174879.1">
    <property type="nucleotide sequence ID" value="NZ_SMKX01000144.1"/>
</dbReference>
<name>A0A4R4YUB8_9ACTN</name>
<dbReference type="Pfam" id="PF08240">
    <property type="entry name" value="ADH_N"/>
    <property type="match status" value="1"/>
</dbReference>
<accession>A0A4R4YUB8</accession>
<dbReference type="SUPFAM" id="SSF50129">
    <property type="entry name" value="GroES-like"/>
    <property type="match status" value="1"/>
</dbReference>
<reference evidence="3 4" key="1">
    <citation type="submission" date="2019-03" db="EMBL/GenBank/DDBJ databases">
        <title>Draft genome sequences of novel Actinobacteria.</title>
        <authorList>
            <person name="Sahin N."/>
            <person name="Ay H."/>
            <person name="Saygin H."/>
        </authorList>
    </citation>
    <scope>NUCLEOTIDE SEQUENCE [LARGE SCALE GENOMIC DNA]</scope>
    <source>
        <strain evidence="3 4">JCM 13523</strain>
    </source>
</reference>
<dbReference type="InterPro" id="IPR011032">
    <property type="entry name" value="GroES-like_sf"/>
</dbReference>
<dbReference type="AlphaFoldDB" id="A0A4R4YUB8"/>
<dbReference type="PANTHER" id="PTHR43189:SF1">
    <property type="entry name" value="ZINC-TYPE ALCOHOL DEHYDROGENASE-LIKE PROTEIN C1198.01"/>
    <property type="match status" value="1"/>
</dbReference>
<proteinExistence type="predicted"/>
<dbReference type="EMBL" id="SMKX01000144">
    <property type="protein sequence ID" value="TDD48044.1"/>
    <property type="molecule type" value="Genomic_DNA"/>
</dbReference>
<dbReference type="OrthoDB" id="9797931at2"/>
<sequence>MSLHRALTRLPGGRVEVAELPTPALETGDVMLAPVTAGICGTDWQVLRGLRDDPSTVLGHEGVARVVASSNNDLTVGSLVTVNPTHPTDPSFLLGHNVHGLWAERTRIPATAVRAGLVLPVPEGAERPGVAALAEPLASALYGVEIALTVTKPAALVVWGDGIVGRLARDVWQRELADLQVLLVGHGPDATDPGDPALPELLAGLPGPVGVVIATPRTGTQDALTAVDRHVQGPLVVDVHGGLSAGPIPLSAGAVDVAAVRALNCGGEPQQPLVRRIDRASGPLHLYGHRGVSGAHLTRAVNLLLAGESDLGVLTHEVDLEGAADLINAVLGSERRMVGGRRVLKTAVRISA</sequence>
<evidence type="ECO:0000313" key="4">
    <source>
        <dbReference type="Proteomes" id="UP000295124"/>
    </source>
</evidence>
<comment type="caution">
    <text evidence="3">The sequence shown here is derived from an EMBL/GenBank/DDBJ whole genome shotgun (WGS) entry which is preliminary data.</text>
</comment>
<dbReference type="PANTHER" id="PTHR43189">
    <property type="entry name" value="ZINC-TYPE ALCOHOL DEHYDROGENASE-LIKE PROTEIN C1198.01-RELATED"/>
    <property type="match status" value="1"/>
</dbReference>
<dbReference type="GO" id="GO:0016491">
    <property type="term" value="F:oxidoreductase activity"/>
    <property type="evidence" value="ECO:0007669"/>
    <property type="project" value="UniProtKB-KW"/>
</dbReference>
<keyword evidence="1" id="KW-0560">Oxidoreductase</keyword>
<organism evidence="3 4">
    <name type="scientific">Kribbella antibiotica</name>
    <dbReference type="NCBI Taxonomy" id="190195"/>
    <lineage>
        <taxon>Bacteria</taxon>
        <taxon>Bacillati</taxon>
        <taxon>Actinomycetota</taxon>
        <taxon>Actinomycetes</taxon>
        <taxon>Propionibacteriales</taxon>
        <taxon>Kribbellaceae</taxon>
        <taxon>Kribbella</taxon>
    </lineage>
</organism>
<dbReference type="Gene3D" id="3.90.180.10">
    <property type="entry name" value="Medium-chain alcohol dehydrogenases, catalytic domain"/>
    <property type="match status" value="1"/>
</dbReference>
<evidence type="ECO:0000259" key="2">
    <source>
        <dbReference type="Pfam" id="PF08240"/>
    </source>
</evidence>
<gene>
    <name evidence="3" type="ORF">E1263_33785</name>
</gene>
<dbReference type="InterPro" id="IPR013154">
    <property type="entry name" value="ADH-like_N"/>
</dbReference>
<feature type="domain" description="Alcohol dehydrogenase-like N-terminal" evidence="2">
    <location>
        <begin position="28"/>
        <end position="112"/>
    </location>
</feature>
<evidence type="ECO:0000313" key="3">
    <source>
        <dbReference type="EMBL" id="TDD48044.1"/>
    </source>
</evidence>